<comment type="subcellular location">
    <subcellularLocation>
        <location evidence="1">Cell envelope</location>
    </subcellularLocation>
</comment>
<dbReference type="CDD" id="cd00548">
    <property type="entry name" value="NrfA-like"/>
    <property type="match status" value="1"/>
</dbReference>
<comment type="similarity">
    <text evidence="2">Belongs to the cytochrome c-552 family.</text>
</comment>
<evidence type="ECO:0000256" key="6">
    <source>
        <dbReference type="ARBA" id="ARBA00022729"/>
    </source>
</evidence>
<keyword evidence="5" id="KW-0479">Metal-binding</keyword>
<evidence type="ECO:0000256" key="9">
    <source>
        <dbReference type="ARBA" id="ARBA00023004"/>
    </source>
</evidence>
<keyword evidence="4" id="KW-0349">Heme</keyword>
<accession>A0A4Q7PC40</accession>
<evidence type="ECO:0000256" key="10">
    <source>
        <dbReference type="ARBA" id="ARBA00049131"/>
    </source>
</evidence>
<evidence type="ECO:0000313" key="12">
    <source>
        <dbReference type="Proteomes" id="UP000292209"/>
    </source>
</evidence>
<dbReference type="Gene3D" id="1.20.140.10">
    <property type="entry name" value="Butyryl-CoA Dehydrogenase, subunit A, domain 3"/>
    <property type="match status" value="1"/>
</dbReference>
<dbReference type="RefSeq" id="WP_130276680.1">
    <property type="nucleotide sequence ID" value="NZ_SGXG01000001.1"/>
</dbReference>
<dbReference type="GO" id="GO:0046872">
    <property type="term" value="F:metal ion binding"/>
    <property type="evidence" value="ECO:0007669"/>
    <property type="project" value="UniProtKB-KW"/>
</dbReference>
<comment type="caution">
    <text evidence="11">The sequence shown here is derived from an EMBL/GenBank/DDBJ whole genome shotgun (WGS) entry which is preliminary data.</text>
</comment>
<dbReference type="EMBL" id="SGXG01000001">
    <property type="protein sequence ID" value="RZS97864.1"/>
    <property type="molecule type" value="Genomic_DNA"/>
</dbReference>
<protein>
    <recommendedName>
        <fullName evidence="3">nitrite reductase (cytochrome; ammonia-forming)</fullName>
        <ecNumber evidence="3">1.7.2.2</ecNumber>
    </recommendedName>
</protein>
<evidence type="ECO:0000256" key="3">
    <source>
        <dbReference type="ARBA" id="ARBA00011887"/>
    </source>
</evidence>
<dbReference type="AlphaFoldDB" id="A0A4Q7PC40"/>
<dbReference type="Gene3D" id="1.10.1130.10">
    <property type="entry name" value="Flavocytochrome C3, Chain A"/>
    <property type="match status" value="1"/>
</dbReference>
<evidence type="ECO:0000256" key="7">
    <source>
        <dbReference type="ARBA" id="ARBA00022837"/>
    </source>
</evidence>
<organism evidence="11 12">
    <name type="scientific">Cecembia calidifontis</name>
    <dbReference type="NCBI Taxonomy" id="1187080"/>
    <lineage>
        <taxon>Bacteria</taxon>
        <taxon>Pseudomonadati</taxon>
        <taxon>Bacteroidota</taxon>
        <taxon>Cytophagia</taxon>
        <taxon>Cytophagales</taxon>
        <taxon>Cyclobacteriaceae</taxon>
        <taxon>Cecembia</taxon>
    </lineage>
</organism>
<evidence type="ECO:0000256" key="2">
    <source>
        <dbReference type="ARBA" id="ARBA00009288"/>
    </source>
</evidence>
<keyword evidence="12" id="KW-1185">Reference proteome</keyword>
<dbReference type="GO" id="GO:0042279">
    <property type="term" value="F:nitrite reductase (cytochrome, ammonia-forming) activity"/>
    <property type="evidence" value="ECO:0007669"/>
    <property type="project" value="UniProtKB-EC"/>
</dbReference>
<dbReference type="InterPro" id="IPR036280">
    <property type="entry name" value="Multihaem_cyt_sf"/>
</dbReference>
<dbReference type="PANTHER" id="PTHR30633">
    <property type="entry name" value="CYTOCHROME C-552 RESPIRATORY NITRITE REDUCTASE"/>
    <property type="match status" value="1"/>
</dbReference>
<dbReference type="PANTHER" id="PTHR30633:SF0">
    <property type="entry name" value="CYTOCHROME C-552"/>
    <property type="match status" value="1"/>
</dbReference>
<sequence length="497" mass="56352">MKNWILFTLTAVIVFLLAMLAYSIMDRKAEARFAYQPKVQIEGMEPRDSVWGLNYPRQYQSYMNTRDTTFRSMYGTSGFRDALAEQPDLVILWAGFGFSRDYNHPRGHAWAVTDVHNSLRIGAPMELGDGPQPSTCWTCKSTDVPRLMSEMGIKEYYSTKLSSLAIEVINPIGCADCHNPQTMNLTITRPALIEAFEAMGRDINQASHQQMRSLVCAQCHVEYYFDRTKPGMENAAYLTFPWKDGLSVESMESYYDNIDFADWVHPLSKAQMLKAQHPDWEIFEMGVHAKRGVSCADCHMPYKNEGGQKFTDHHISSPLSKVENSCFVCHREKQSDLINDVYERQRKVKEGLAKAQRNIAMAHIEAAKAWELGATESQMKDILKGIRHAQWRWDFIAGSHGAAFHAPLESARVVASSNQIIQETRIQLSRVLASLGHNKPVEMPDFSSKASLQAYIGLDIPAERAAKARYLEEVVPNWLKEGKAREAKKEVKTVSSR</sequence>
<dbReference type="NCBIfam" id="NF008339">
    <property type="entry name" value="PRK11125.1"/>
    <property type="match status" value="1"/>
</dbReference>
<comment type="catalytic activity">
    <reaction evidence="10">
        <text>6 Fe(III)-[cytochrome c] + NH4(+) + 2 H2O = 6 Fe(II)-[cytochrome c] + nitrite + 8 H(+)</text>
        <dbReference type="Rhea" id="RHEA:13089"/>
        <dbReference type="Rhea" id="RHEA-COMP:10350"/>
        <dbReference type="Rhea" id="RHEA-COMP:14399"/>
        <dbReference type="ChEBI" id="CHEBI:15377"/>
        <dbReference type="ChEBI" id="CHEBI:15378"/>
        <dbReference type="ChEBI" id="CHEBI:16301"/>
        <dbReference type="ChEBI" id="CHEBI:28938"/>
        <dbReference type="ChEBI" id="CHEBI:29033"/>
        <dbReference type="ChEBI" id="CHEBI:29034"/>
        <dbReference type="EC" id="1.7.2.2"/>
    </reaction>
</comment>
<evidence type="ECO:0000256" key="4">
    <source>
        <dbReference type="ARBA" id="ARBA00022617"/>
    </source>
</evidence>
<dbReference type="PIRSF" id="PIRSF000243">
    <property type="entry name" value="Cyt_c552"/>
    <property type="match status" value="1"/>
</dbReference>
<keyword evidence="7" id="KW-0106">Calcium</keyword>
<name>A0A4Q7PC40_9BACT</name>
<reference evidence="11 12" key="1">
    <citation type="submission" date="2019-02" db="EMBL/GenBank/DDBJ databases">
        <title>Genomic Encyclopedia of Archaeal and Bacterial Type Strains, Phase II (KMG-II): from individual species to whole genera.</title>
        <authorList>
            <person name="Goeker M."/>
        </authorList>
    </citation>
    <scope>NUCLEOTIDE SEQUENCE [LARGE SCALE GENOMIC DNA]</scope>
    <source>
        <strain evidence="11 12">DSM 21411</strain>
    </source>
</reference>
<dbReference type="InterPro" id="IPR003321">
    <property type="entry name" value="Cyt_c552"/>
</dbReference>
<dbReference type="SUPFAM" id="SSF48695">
    <property type="entry name" value="Multiheme cytochromes"/>
    <property type="match status" value="1"/>
</dbReference>
<evidence type="ECO:0000256" key="8">
    <source>
        <dbReference type="ARBA" id="ARBA00023002"/>
    </source>
</evidence>
<keyword evidence="6" id="KW-0732">Signal</keyword>
<dbReference type="Proteomes" id="UP000292209">
    <property type="component" value="Unassembled WGS sequence"/>
</dbReference>
<gene>
    <name evidence="11" type="ORF">BC751_3492</name>
</gene>
<dbReference type="GO" id="GO:0020037">
    <property type="term" value="F:heme binding"/>
    <property type="evidence" value="ECO:0007669"/>
    <property type="project" value="TreeGrafter"/>
</dbReference>
<evidence type="ECO:0000256" key="1">
    <source>
        <dbReference type="ARBA" id="ARBA00004196"/>
    </source>
</evidence>
<proteinExistence type="inferred from homology"/>
<dbReference type="GO" id="GO:0019645">
    <property type="term" value="P:anaerobic electron transport chain"/>
    <property type="evidence" value="ECO:0007669"/>
    <property type="project" value="TreeGrafter"/>
</dbReference>
<dbReference type="EC" id="1.7.2.2" evidence="3"/>
<evidence type="ECO:0000313" key="11">
    <source>
        <dbReference type="EMBL" id="RZS97864.1"/>
    </source>
</evidence>
<dbReference type="GO" id="GO:0030288">
    <property type="term" value="C:outer membrane-bounded periplasmic space"/>
    <property type="evidence" value="ECO:0007669"/>
    <property type="project" value="TreeGrafter"/>
</dbReference>
<keyword evidence="8" id="KW-0560">Oxidoreductase</keyword>
<dbReference type="Pfam" id="PF02335">
    <property type="entry name" value="Cytochrom_C552"/>
    <property type="match status" value="1"/>
</dbReference>
<evidence type="ECO:0000256" key="5">
    <source>
        <dbReference type="ARBA" id="ARBA00022723"/>
    </source>
</evidence>
<dbReference type="OrthoDB" id="9780421at2"/>
<keyword evidence="9" id="KW-0408">Iron</keyword>